<proteinExistence type="predicted"/>
<sequence>MTAKRRVAKDIRITIVVVKWAVRAIKHSLANRSVAGSGGDPNRGSFQPAFVGESIERMGDRSSDRFIQMDRVEAFASKPAPTLVLYTTKIKCGSGLAREGVST</sequence>
<name>A0A502I763_9PSED</name>
<reference evidence="1 2" key="1">
    <citation type="journal article" date="2019" name="Environ. Microbiol.">
        <title>Species interactions and distinct microbial communities in high Arctic permafrost affected cryosols are associated with the CH4 and CO2 gas fluxes.</title>
        <authorList>
            <person name="Altshuler I."/>
            <person name="Hamel J."/>
            <person name="Turney S."/>
            <person name="Magnuson E."/>
            <person name="Levesque R."/>
            <person name="Greer C."/>
            <person name="Whyte L.G."/>
        </authorList>
    </citation>
    <scope>NUCLEOTIDE SEQUENCE [LARGE SCALE GENOMIC DNA]</scope>
    <source>
        <strain evidence="1 2">E3</strain>
    </source>
</reference>
<organism evidence="1 2">
    <name type="scientific">Pseudomonas arsenicoxydans</name>
    <dbReference type="NCBI Taxonomy" id="702115"/>
    <lineage>
        <taxon>Bacteria</taxon>
        <taxon>Pseudomonadati</taxon>
        <taxon>Pseudomonadota</taxon>
        <taxon>Gammaproteobacteria</taxon>
        <taxon>Pseudomonadales</taxon>
        <taxon>Pseudomonadaceae</taxon>
        <taxon>Pseudomonas</taxon>
    </lineage>
</organism>
<evidence type="ECO:0000313" key="2">
    <source>
        <dbReference type="Proteomes" id="UP000317933"/>
    </source>
</evidence>
<comment type="caution">
    <text evidence="1">The sequence shown here is derived from an EMBL/GenBank/DDBJ whole genome shotgun (WGS) entry which is preliminary data.</text>
</comment>
<protein>
    <submittedName>
        <fullName evidence="1">Uncharacterized protein</fullName>
    </submittedName>
</protein>
<accession>A0A502I763</accession>
<dbReference type="Proteomes" id="UP000317933">
    <property type="component" value="Unassembled WGS sequence"/>
</dbReference>
<gene>
    <name evidence="1" type="ORF">EAH78_02910</name>
</gene>
<dbReference type="AlphaFoldDB" id="A0A502I763"/>
<evidence type="ECO:0000313" key="1">
    <source>
        <dbReference type="EMBL" id="TPG81864.1"/>
    </source>
</evidence>
<dbReference type="EMBL" id="RCZE01000001">
    <property type="protein sequence ID" value="TPG81864.1"/>
    <property type="molecule type" value="Genomic_DNA"/>
</dbReference>